<dbReference type="EMBL" id="CM042884">
    <property type="protein sequence ID" value="KAI4367967.1"/>
    <property type="molecule type" value="Genomic_DNA"/>
</dbReference>
<proteinExistence type="predicted"/>
<reference evidence="2" key="1">
    <citation type="journal article" date="2023" name="Front. Plant Sci.">
        <title>Chromosomal-level genome assembly of Melastoma candidum provides insights into trichome evolution.</title>
        <authorList>
            <person name="Zhong Y."/>
            <person name="Wu W."/>
            <person name="Sun C."/>
            <person name="Zou P."/>
            <person name="Liu Y."/>
            <person name="Dai S."/>
            <person name="Zhou R."/>
        </authorList>
    </citation>
    <scope>NUCLEOTIDE SEQUENCE [LARGE SCALE GENOMIC DNA]</scope>
</reference>
<accession>A0ACB9QP49</accession>
<name>A0ACB9QP49_9MYRT</name>
<sequence length="110" mass="12360">MHIHPSTNQKAPAGEYPKNGKTLPENSNKAEGKYCRKMQGLRLAPHVGFWYVATSIRCIIRKAKYFYNECCCAAFADEVVNNEVASVEPYFSIPVIHPHLFLPKTCSSAQ</sequence>
<comment type="caution">
    <text evidence="1">The sequence shown here is derived from an EMBL/GenBank/DDBJ whole genome shotgun (WGS) entry which is preliminary data.</text>
</comment>
<protein>
    <submittedName>
        <fullName evidence="1">Uncharacterized protein</fullName>
    </submittedName>
</protein>
<keyword evidence="2" id="KW-1185">Reference proteome</keyword>
<evidence type="ECO:0000313" key="1">
    <source>
        <dbReference type="EMBL" id="KAI4367967.1"/>
    </source>
</evidence>
<dbReference type="Proteomes" id="UP001057402">
    <property type="component" value="Chromosome 5"/>
</dbReference>
<evidence type="ECO:0000313" key="2">
    <source>
        <dbReference type="Proteomes" id="UP001057402"/>
    </source>
</evidence>
<gene>
    <name evidence="1" type="ORF">MLD38_016588</name>
</gene>
<organism evidence="1 2">
    <name type="scientific">Melastoma candidum</name>
    <dbReference type="NCBI Taxonomy" id="119954"/>
    <lineage>
        <taxon>Eukaryota</taxon>
        <taxon>Viridiplantae</taxon>
        <taxon>Streptophyta</taxon>
        <taxon>Embryophyta</taxon>
        <taxon>Tracheophyta</taxon>
        <taxon>Spermatophyta</taxon>
        <taxon>Magnoliopsida</taxon>
        <taxon>eudicotyledons</taxon>
        <taxon>Gunneridae</taxon>
        <taxon>Pentapetalae</taxon>
        <taxon>rosids</taxon>
        <taxon>malvids</taxon>
        <taxon>Myrtales</taxon>
        <taxon>Melastomataceae</taxon>
        <taxon>Melastomatoideae</taxon>
        <taxon>Melastomateae</taxon>
        <taxon>Melastoma</taxon>
    </lineage>
</organism>